<evidence type="ECO:0000256" key="1">
    <source>
        <dbReference type="ARBA" id="ARBA00011053"/>
    </source>
</evidence>
<feature type="domain" description="DNA polymerase II large subunit DP2 catalytic" evidence="17">
    <location>
        <begin position="674"/>
        <end position="968"/>
    </location>
</feature>
<evidence type="ECO:0000256" key="10">
    <source>
        <dbReference type="ARBA" id="ARBA00023125"/>
    </source>
</evidence>
<dbReference type="GO" id="GO:0008310">
    <property type="term" value="F:single-stranded DNA 3'-5' DNA exonuclease activity"/>
    <property type="evidence" value="ECO:0007669"/>
    <property type="project" value="UniProtKB-EC"/>
</dbReference>
<feature type="domain" description="DNA polymerase II large subunit DP2 N-terminal" evidence="15">
    <location>
        <begin position="10"/>
        <end position="275"/>
    </location>
</feature>
<comment type="function">
    <text evidence="12 14">Possesses two activities: a DNA synthesis (polymerase) and an exonucleolytic activity that degrades single-stranded DNA in the 3'- to 5'-direction. Has a template-primer preference which is characteristic of a replicative DNA polymerase.</text>
</comment>
<dbReference type="Pfam" id="PF24846">
    <property type="entry name" value="PolC_DP2_cat"/>
    <property type="match status" value="1"/>
</dbReference>
<evidence type="ECO:0000256" key="2">
    <source>
        <dbReference type="ARBA" id="ARBA00011315"/>
    </source>
</evidence>
<comment type="catalytic activity">
    <reaction evidence="14">
        <text>Exonucleolytic cleavage in the 3'- to 5'-direction to yield nucleoside 5'-phosphates.</text>
        <dbReference type="EC" id="3.1.11.1"/>
    </reaction>
</comment>
<dbReference type="EC" id="2.7.7.7" evidence="14"/>
<evidence type="ECO:0000256" key="7">
    <source>
        <dbReference type="ARBA" id="ARBA00022801"/>
    </source>
</evidence>
<organism evidence="18">
    <name type="scientific">uncultured euryarchaeote Alv-FOS1</name>
    <dbReference type="NCBI Taxonomy" id="337892"/>
    <lineage>
        <taxon>Archaea</taxon>
        <taxon>Methanobacteriati</taxon>
        <taxon>Methanobacteriota</taxon>
        <taxon>environmental samples</taxon>
    </lineage>
</organism>
<dbReference type="GO" id="GO:0006261">
    <property type="term" value="P:DNA-templated DNA replication"/>
    <property type="evidence" value="ECO:0007669"/>
    <property type="project" value="UniProtKB-UniRule"/>
</dbReference>
<dbReference type="GO" id="GO:0006308">
    <property type="term" value="P:DNA catabolic process"/>
    <property type="evidence" value="ECO:0007669"/>
    <property type="project" value="UniProtKB-UniRule"/>
</dbReference>
<evidence type="ECO:0000256" key="11">
    <source>
        <dbReference type="ARBA" id="ARBA00023268"/>
    </source>
</evidence>
<accession>Q3SAD4</accession>
<keyword evidence="6 14" id="KW-0540">Nuclease</keyword>
<evidence type="ECO:0000259" key="15">
    <source>
        <dbReference type="Pfam" id="PF03833"/>
    </source>
</evidence>
<proteinExistence type="inferred from homology"/>
<dbReference type="EMBL" id="DQ118403">
    <property type="protein sequence ID" value="AAZ32448.1"/>
    <property type="molecule type" value="Genomic_DNA"/>
</dbReference>
<evidence type="ECO:0000256" key="9">
    <source>
        <dbReference type="ARBA" id="ARBA00022932"/>
    </source>
</evidence>
<dbReference type="InterPro" id="IPR004475">
    <property type="entry name" value="PolC_DP2"/>
</dbReference>
<keyword evidence="4 14" id="KW-0548">Nucleotidyltransferase</keyword>
<feature type="domain" description="DNA polymerase II large subunit DP2 central" evidence="16">
    <location>
        <begin position="278"/>
        <end position="659"/>
    </location>
</feature>
<dbReference type="InterPro" id="IPR056172">
    <property type="entry name" value="PolC_DP2_cat_dom"/>
</dbReference>
<keyword evidence="8 14" id="KW-0269">Exonuclease</keyword>
<evidence type="ECO:0000256" key="13">
    <source>
        <dbReference type="ARBA" id="ARBA00049244"/>
    </source>
</evidence>
<dbReference type="NCBIfam" id="TIGR00354">
    <property type="entry name" value="polC"/>
    <property type="match status" value="1"/>
</dbReference>
<reference evidence="18" key="1">
    <citation type="submission" date="2005-07" db="EMBL/GenBank/DDBJ databases">
        <title>A hyperthermophilic lifestyle for uncultured Archaea of the DHVE2 lineage: evidence from environmental genomics.</title>
        <authorList>
            <person name="Moussard H."/>
            <person name="Hennecke G."/>
            <person name="Moreira D."/>
            <person name="Jouffe V."/>
            <person name="Lopez-Garcia P."/>
            <person name="Jeanthon C."/>
        </authorList>
    </citation>
    <scope>NUCLEOTIDE SEQUENCE</scope>
</reference>
<dbReference type="EC" id="3.1.11.1" evidence="14"/>
<dbReference type="PANTHER" id="PTHR42210">
    <property type="entry name" value="DNA POLYMERASE II LARGE SUBUNIT"/>
    <property type="match status" value="1"/>
</dbReference>
<evidence type="ECO:0000256" key="14">
    <source>
        <dbReference type="HAMAP-Rule" id="MF_00324"/>
    </source>
</evidence>
<evidence type="ECO:0000256" key="12">
    <source>
        <dbReference type="ARBA" id="ARBA00025068"/>
    </source>
</evidence>
<evidence type="ECO:0000259" key="16">
    <source>
        <dbReference type="Pfam" id="PF24844"/>
    </source>
</evidence>
<evidence type="ECO:0000256" key="3">
    <source>
        <dbReference type="ARBA" id="ARBA00022679"/>
    </source>
</evidence>
<dbReference type="GO" id="GO:0003677">
    <property type="term" value="F:DNA binding"/>
    <property type="evidence" value="ECO:0007669"/>
    <property type="project" value="UniProtKB-UniRule"/>
</dbReference>
<evidence type="ECO:0000259" key="17">
    <source>
        <dbReference type="Pfam" id="PF24846"/>
    </source>
</evidence>
<keyword evidence="10 14" id="KW-0238">DNA-binding</keyword>
<dbReference type="InterPro" id="IPR056171">
    <property type="entry name" value="PolC_DP2_central_dom"/>
</dbReference>
<evidence type="ECO:0000256" key="5">
    <source>
        <dbReference type="ARBA" id="ARBA00022705"/>
    </source>
</evidence>
<dbReference type="PANTHER" id="PTHR42210:SF1">
    <property type="entry name" value="DNA POLYMERASE II LARGE SUBUNIT"/>
    <property type="match status" value="1"/>
</dbReference>
<evidence type="ECO:0000313" key="18">
    <source>
        <dbReference type="EMBL" id="AAZ32448.1"/>
    </source>
</evidence>
<comment type="subunit">
    <text evidence="2 14">Heterodimer of a large subunit and a small subunit.</text>
</comment>
<protein>
    <recommendedName>
        <fullName evidence="14">DNA polymerase II large subunit</fullName>
        <shortName evidence="14">Pol II</shortName>
        <ecNumber evidence="14">2.7.7.7</ecNumber>
    </recommendedName>
    <alternativeName>
        <fullName evidence="14">Exodeoxyribonuclease large subunit</fullName>
        <ecNumber evidence="14">3.1.11.1</ecNumber>
    </alternativeName>
</protein>
<comment type="similarity">
    <text evidence="1 14">Belongs to the archaeal DNA polymerase II family.</text>
</comment>
<keyword evidence="3 14" id="KW-0808">Transferase</keyword>
<dbReference type="AlphaFoldDB" id="Q3SAD4"/>
<keyword evidence="11 14" id="KW-0511">Multifunctional enzyme</keyword>
<comment type="catalytic activity">
    <reaction evidence="13 14">
        <text>DNA(n) + a 2'-deoxyribonucleoside 5'-triphosphate = DNA(n+1) + diphosphate</text>
        <dbReference type="Rhea" id="RHEA:22508"/>
        <dbReference type="Rhea" id="RHEA-COMP:17339"/>
        <dbReference type="Rhea" id="RHEA-COMP:17340"/>
        <dbReference type="ChEBI" id="CHEBI:33019"/>
        <dbReference type="ChEBI" id="CHEBI:61560"/>
        <dbReference type="ChEBI" id="CHEBI:173112"/>
        <dbReference type="EC" id="2.7.7.7"/>
    </reaction>
</comment>
<dbReference type="InterPro" id="IPR016033">
    <property type="entry name" value="PolC_DP2_N"/>
</dbReference>
<dbReference type="HAMAP" id="MF_00324">
    <property type="entry name" value="DNApol_II_L_arch"/>
    <property type="match status" value="1"/>
</dbReference>
<keyword evidence="9 14" id="KW-0239">DNA-directed DNA polymerase</keyword>
<evidence type="ECO:0000256" key="8">
    <source>
        <dbReference type="ARBA" id="ARBA00022839"/>
    </source>
</evidence>
<dbReference type="NCBIfam" id="NF003103">
    <property type="entry name" value="PRK04023.1"/>
    <property type="match status" value="1"/>
</dbReference>
<dbReference type="GO" id="GO:0003887">
    <property type="term" value="F:DNA-directed DNA polymerase activity"/>
    <property type="evidence" value="ECO:0007669"/>
    <property type="project" value="UniProtKB-UniRule"/>
</dbReference>
<gene>
    <name evidence="14" type="primary">polC</name>
</gene>
<keyword evidence="7 14" id="KW-0378">Hydrolase</keyword>
<name>Q3SAD4_9EURY</name>
<dbReference type="Pfam" id="PF24844">
    <property type="entry name" value="PolC_DP2_central"/>
    <property type="match status" value="1"/>
</dbReference>
<dbReference type="PIRSF" id="PIRSF016275">
    <property type="entry name" value="PolC_DP2"/>
    <property type="match status" value="1"/>
</dbReference>
<evidence type="ECO:0000256" key="4">
    <source>
        <dbReference type="ARBA" id="ARBA00022695"/>
    </source>
</evidence>
<keyword evidence="5 14" id="KW-0235">DNA replication</keyword>
<evidence type="ECO:0000256" key="6">
    <source>
        <dbReference type="ARBA" id="ARBA00022722"/>
    </source>
</evidence>
<sequence length="1100" mass="124061">MVAMSEEMKRYFEELERRAEEIYQIAQKARSKGYDPEEYVEIPRAEDLATRVEELTGVKGIAGRIRELTAKHGDRGMVSILIAKEIAGRYEDKKEALDKAVRVGLAVLTEGILVAPLEGIADIKLKNNPDGTKYVSMYYAGPIRGAGGTAQALSVLIADAVRRELGIGRYQPTPEEIERYKEEIQLYDRRKHLQYRPSDKEIETVVKNSPICIDGEGTETFEVSGYRDLERIEGNRVRSGMCLVLAEGVIQKAKKIKGYVEKLNIDGWDWIAQLIPEEKSSSKETKSSKYIEDIVAGRPVFAYPSRPGGFRHRYGRCRAGGLATISVSPATMHVLNRFIAIGTQLKTEKPGKAGGMTSCDSIEGPIVLLKNGALVQINTLEEAMQVYDPDNGIDEIEEIVDVGEILVPYGEFNENNYPLLPASYTVEWWVQEAQKAGFDGEITDARTAFEVSEKYGIPLHPDYNLFWHDLTPGRINELSEYVLEHAAWHDEKLLISRSESIKRTLVELGALHTETEDGYLLDRYAYPLIRGLGLDVRDDKLVRVRSSSADEPVKLVSELSGITIMPRAPSRIGTRMGRPEKAAERKMKKQTINLLFPVGSEVGNRRLLTDALDKKPISVEVGERRCPRCRTITHMLHCPKCGTRTEYTGKVMEVKVSVRELIEGAEERLGVHVDWDIKGVKKMMSTEHLPEPVEKGILRGKHEVYVFKDGTIRFDMSDITLTHFRPAEVGLSLEKAKELGYTHDYLGAPLVSEEQVLELKVQDILLPMRAREYLYRVAGYVDDLLEKYYGIPRFYNLDSPDDLIGHLVIGLAPHTSAGVLGRVVGFTEANVGFAHPFFHAAKRRNCDGDEDSVMLLLNALIDFSRKFLPSTRGGLMDAPLVLTTRIDPSEIDKEALNVDVGSQYPLEFYYATLRKAKPKEVEEYIDFVKKRVGTPKQYEGFAFTHDTRDINRGVLRSAYKVLGSMNDKIQSQLELAIKIRAVDEHDMATRIISHHFIPDIMGNLKKYGTQKFRCSKCNAKFRRMPLGGVCPKCGGKILLTVYPNSVKKYLDRAMQMATNFNVPDYVRQRVEILRDSIATIMADEPEEEEKDKITLDDFFS</sequence>
<dbReference type="Pfam" id="PF03833">
    <property type="entry name" value="PolC_DP2_N"/>
    <property type="match status" value="1"/>
</dbReference>